<sequence length="104" mass="12236">MQGAGRALRFFTQFPFLFRVQLSVSITQRERLLWRYTEERKEKEAKGQPKSERRQPLDDADAEELRSLLPPPKETTGLQVPSKRLLQQCRRTVSRTSSLLRHAR</sequence>
<organism evidence="2 3">
    <name type="scientific">Scophthalmus maximus</name>
    <name type="common">Turbot</name>
    <name type="synonym">Psetta maxima</name>
    <dbReference type="NCBI Taxonomy" id="52904"/>
    <lineage>
        <taxon>Eukaryota</taxon>
        <taxon>Metazoa</taxon>
        <taxon>Chordata</taxon>
        <taxon>Craniata</taxon>
        <taxon>Vertebrata</taxon>
        <taxon>Euteleostomi</taxon>
        <taxon>Actinopterygii</taxon>
        <taxon>Neopterygii</taxon>
        <taxon>Teleostei</taxon>
        <taxon>Neoteleostei</taxon>
        <taxon>Acanthomorphata</taxon>
        <taxon>Carangaria</taxon>
        <taxon>Pleuronectiformes</taxon>
        <taxon>Pleuronectoidei</taxon>
        <taxon>Scophthalmidae</taxon>
        <taxon>Scophthalmus</taxon>
    </lineage>
</organism>
<proteinExistence type="predicted"/>
<accession>A0A6A4S0A9</accession>
<comment type="caution">
    <text evidence="2">The sequence shown here is derived from an EMBL/GenBank/DDBJ whole genome shotgun (WGS) entry which is preliminary data.</text>
</comment>
<feature type="compositionally biased region" description="Basic and acidic residues" evidence="1">
    <location>
        <begin position="37"/>
        <end position="57"/>
    </location>
</feature>
<reference evidence="2 3" key="1">
    <citation type="submission" date="2019-06" db="EMBL/GenBank/DDBJ databases">
        <title>Draft genomes of female and male turbot (Scophthalmus maximus).</title>
        <authorList>
            <person name="Xu H."/>
            <person name="Xu X.-W."/>
            <person name="Shao C."/>
            <person name="Chen S."/>
        </authorList>
    </citation>
    <scope>NUCLEOTIDE SEQUENCE [LARGE SCALE GENOMIC DNA]</scope>
    <source>
        <strain evidence="2">Ysfricsl-2016a</strain>
        <tissue evidence="2">Blood</tissue>
    </source>
</reference>
<evidence type="ECO:0000313" key="3">
    <source>
        <dbReference type="Proteomes" id="UP000438429"/>
    </source>
</evidence>
<dbReference type="EMBL" id="VEVO01000019">
    <property type="protein sequence ID" value="KAF0026347.1"/>
    <property type="molecule type" value="Genomic_DNA"/>
</dbReference>
<dbReference type="AlphaFoldDB" id="A0A6A4S0A9"/>
<evidence type="ECO:0000313" key="2">
    <source>
        <dbReference type="EMBL" id="KAF0026347.1"/>
    </source>
</evidence>
<feature type="compositionally biased region" description="Low complexity" evidence="1">
    <location>
        <begin position="90"/>
        <end position="104"/>
    </location>
</feature>
<dbReference type="Proteomes" id="UP000438429">
    <property type="component" value="Unassembled WGS sequence"/>
</dbReference>
<gene>
    <name evidence="2" type="ORF">F2P81_021084</name>
</gene>
<feature type="region of interest" description="Disordered" evidence="1">
    <location>
        <begin position="37"/>
        <end position="104"/>
    </location>
</feature>
<name>A0A6A4S0A9_SCOMX</name>
<evidence type="ECO:0000256" key="1">
    <source>
        <dbReference type="SAM" id="MobiDB-lite"/>
    </source>
</evidence>
<protein>
    <submittedName>
        <fullName evidence="2">Uncharacterized protein</fullName>
    </submittedName>
</protein>